<evidence type="ECO:0000313" key="2">
    <source>
        <dbReference type="Proteomes" id="UP000257109"/>
    </source>
</evidence>
<accession>A0A371H8N5</accession>
<sequence>MDKTQVATRYLISNMAGNMQQFGVQGGADTSKAVNEVSTFNNLRLENQLTEITSLVRKLIIIQHQQVVQCTPTFCQQSQQLLQPQQNSSLIEDLVKQMSECKLQFQQNITTTIYDLKMQVGQMADMVSQM</sequence>
<dbReference type="Proteomes" id="UP000257109">
    <property type="component" value="Unassembled WGS sequence"/>
</dbReference>
<name>A0A371H8N5_MUCPR</name>
<protein>
    <submittedName>
        <fullName evidence="1">Uncharacterized protein</fullName>
    </submittedName>
</protein>
<dbReference type="OrthoDB" id="999762at2759"/>
<reference evidence="1" key="1">
    <citation type="submission" date="2018-05" db="EMBL/GenBank/DDBJ databases">
        <title>Draft genome of Mucuna pruriens seed.</title>
        <authorList>
            <person name="Nnadi N.E."/>
            <person name="Vos R."/>
            <person name="Hasami M.H."/>
            <person name="Devisetty U.K."/>
            <person name="Aguiy J.C."/>
        </authorList>
    </citation>
    <scope>NUCLEOTIDE SEQUENCE [LARGE SCALE GENOMIC DNA]</scope>
    <source>
        <strain evidence="1">JCA_2017</strain>
    </source>
</reference>
<proteinExistence type="predicted"/>
<evidence type="ECO:0000313" key="1">
    <source>
        <dbReference type="EMBL" id="RDX99158.1"/>
    </source>
</evidence>
<dbReference type="EMBL" id="QJKJ01003290">
    <property type="protein sequence ID" value="RDX99158.1"/>
    <property type="molecule type" value="Genomic_DNA"/>
</dbReference>
<gene>
    <name evidence="1" type="ORF">CR513_17839</name>
</gene>
<keyword evidence="2" id="KW-1185">Reference proteome</keyword>
<organism evidence="1 2">
    <name type="scientific">Mucuna pruriens</name>
    <name type="common">Velvet bean</name>
    <name type="synonym">Dolichos pruriens</name>
    <dbReference type="NCBI Taxonomy" id="157652"/>
    <lineage>
        <taxon>Eukaryota</taxon>
        <taxon>Viridiplantae</taxon>
        <taxon>Streptophyta</taxon>
        <taxon>Embryophyta</taxon>
        <taxon>Tracheophyta</taxon>
        <taxon>Spermatophyta</taxon>
        <taxon>Magnoliopsida</taxon>
        <taxon>eudicotyledons</taxon>
        <taxon>Gunneridae</taxon>
        <taxon>Pentapetalae</taxon>
        <taxon>rosids</taxon>
        <taxon>fabids</taxon>
        <taxon>Fabales</taxon>
        <taxon>Fabaceae</taxon>
        <taxon>Papilionoideae</taxon>
        <taxon>50 kb inversion clade</taxon>
        <taxon>NPAAA clade</taxon>
        <taxon>indigoferoid/millettioid clade</taxon>
        <taxon>Phaseoleae</taxon>
        <taxon>Mucuna</taxon>
    </lineage>
</organism>
<feature type="non-terminal residue" evidence="1">
    <location>
        <position position="1"/>
    </location>
</feature>
<comment type="caution">
    <text evidence="1">The sequence shown here is derived from an EMBL/GenBank/DDBJ whole genome shotgun (WGS) entry which is preliminary data.</text>
</comment>
<dbReference type="AlphaFoldDB" id="A0A371H8N5"/>